<gene>
    <name evidence="3" type="ORF">ACFOEN_04115</name>
</gene>
<feature type="signal peptide" evidence="2">
    <location>
        <begin position="1"/>
        <end position="20"/>
    </location>
</feature>
<feature type="compositionally biased region" description="Basic and acidic residues" evidence="1">
    <location>
        <begin position="608"/>
        <end position="626"/>
    </location>
</feature>
<keyword evidence="4" id="KW-1185">Reference proteome</keyword>
<evidence type="ECO:0000256" key="2">
    <source>
        <dbReference type="SAM" id="SignalP"/>
    </source>
</evidence>
<accession>A0ABV7GYS2</accession>
<organism evidence="3 4">
    <name type="scientific">Piscinibacterium candidicorallinum</name>
    <dbReference type="NCBI Taxonomy" id="1793872"/>
    <lineage>
        <taxon>Bacteria</taxon>
        <taxon>Pseudomonadati</taxon>
        <taxon>Pseudomonadota</taxon>
        <taxon>Betaproteobacteria</taxon>
        <taxon>Burkholderiales</taxon>
        <taxon>Piscinibacterium</taxon>
    </lineage>
</organism>
<proteinExistence type="predicted"/>
<dbReference type="EMBL" id="JBHRTI010000003">
    <property type="protein sequence ID" value="MFC3146824.1"/>
    <property type="molecule type" value="Genomic_DNA"/>
</dbReference>
<feature type="region of interest" description="Disordered" evidence="1">
    <location>
        <begin position="482"/>
        <end position="501"/>
    </location>
</feature>
<evidence type="ECO:0000313" key="4">
    <source>
        <dbReference type="Proteomes" id="UP001595556"/>
    </source>
</evidence>
<dbReference type="Proteomes" id="UP001595556">
    <property type="component" value="Unassembled WGS sequence"/>
</dbReference>
<protein>
    <submittedName>
        <fullName evidence="3">DUF6600 domain-containing protein</fullName>
    </submittedName>
</protein>
<comment type="caution">
    <text evidence="3">The sequence shown here is derived from an EMBL/GenBank/DDBJ whole genome shotgun (WGS) entry which is preliminary data.</text>
</comment>
<dbReference type="RefSeq" id="WP_377301341.1">
    <property type="nucleotide sequence ID" value="NZ_CP180191.1"/>
</dbReference>
<name>A0ABV7GYS2_9BURK</name>
<evidence type="ECO:0000313" key="3">
    <source>
        <dbReference type="EMBL" id="MFC3146824.1"/>
    </source>
</evidence>
<dbReference type="Pfam" id="PF20245">
    <property type="entry name" value="DUF6600"/>
    <property type="match status" value="1"/>
</dbReference>
<sequence>MLHRALLILTLLLVSVPAIAADADDPPGRVGRISAVEGSVWITDSSSPSRFAPTQNWPVTSGTAIETDEDTRTEVRIGSTVFRFGPGTRALFQTLDDSVIRIRLDAGSIAARFRSPGKARETVVLTPQGNVVFVDEGRYQVSVERDNDVAVTAFRGIARMDGRNQSLAIGGNRRAEFSARGGVRLEDAWRDDFAQWVAERDRRDDSRPQPRYVSTELTGWDTLEENGRWERTDNYGPVWYPTRVAVGWAPFRFGRWIWLNPWGWTWVDAAPWGFAVSHYGRWNYFDGRWGWIPGSYAATPVWAPAMVAFAGGNSRFSWSVSFGGPSVAWVPLGPSEVYVPWYTARPTYWQHVNRPIVNNVTVVNYVSNNPNSQGYVNTNIPGAVTAASAASTFARGAAGQAVAVNGVRSQTFTAVANAAEANAAFNSNRIIMPSANPAPLPAASPAVAAAAAAAGVSRPVPAGVSAGAAAGAAAAGSTFAPGAPGQAAVQNPGSRPGFNGSAGAAAAAAAAGRTTAGPAAGSVTSPQDGAPNPAQIARPAPPMVPSEVAPRRPDNNAAAAAAAAAAGNAPAQQPQPVSPPQRQYFDVRDERPRANYSGYGSVAPRPPQADDVRAREPHNAAREAARRAAQPDASPVREMPRVEAPRPQPAPRIEREQRIERVEPRAEHRSEQRASQVAREAAQRANRD</sequence>
<reference evidence="4" key="1">
    <citation type="journal article" date="2019" name="Int. J. Syst. Evol. Microbiol.">
        <title>The Global Catalogue of Microorganisms (GCM) 10K type strain sequencing project: providing services to taxonomists for standard genome sequencing and annotation.</title>
        <authorList>
            <consortium name="The Broad Institute Genomics Platform"/>
            <consortium name="The Broad Institute Genome Sequencing Center for Infectious Disease"/>
            <person name="Wu L."/>
            <person name="Ma J."/>
        </authorList>
    </citation>
    <scope>NUCLEOTIDE SEQUENCE [LARGE SCALE GENOMIC DNA]</scope>
    <source>
        <strain evidence="4">KCTC 52168</strain>
    </source>
</reference>
<dbReference type="InterPro" id="IPR046535">
    <property type="entry name" value="DUF6600"/>
</dbReference>
<feature type="compositionally biased region" description="Basic and acidic residues" evidence="1">
    <location>
        <begin position="652"/>
        <end position="672"/>
    </location>
</feature>
<feature type="chain" id="PRO_5045809161" evidence="2">
    <location>
        <begin position="21"/>
        <end position="688"/>
    </location>
</feature>
<feature type="region of interest" description="Disordered" evidence="1">
    <location>
        <begin position="516"/>
        <end position="688"/>
    </location>
</feature>
<evidence type="ECO:0000256" key="1">
    <source>
        <dbReference type="SAM" id="MobiDB-lite"/>
    </source>
</evidence>
<feature type="compositionally biased region" description="Low complexity" evidence="1">
    <location>
        <begin position="555"/>
        <end position="583"/>
    </location>
</feature>
<keyword evidence="2" id="KW-0732">Signal</keyword>